<gene>
    <name evidence="13" type="ORF">Eint_070680</name>
</gene>
<dbReference type="AlphaFoldDB" id="E0S7Z7"/>
<keyword evidence="14" id="KW-1185">Reference proteome</keyword>
<feature type="transmembrane region" description="Helical" evidence="12">
    <location>
        <begin position="180"/>
        <end position="203"/>
    </location>
</feature>
<protein>
    <recommendedName>
        <fullName evidence="3">Aquaporin</fullName>
    </recommendedName>
</protein>
<dbReference type="InterPro" id="IPR000425">
    <property type="entry name" value="MIP"/>
</dbReference>
<dbReference type="SMR" id="E0S7Z7"/>
<keyword evidence="5" id="KW-1003">Cell membrane</keyword>
<accession>E0S7Z7</accession>
<comment type="similarity">
    <text evidence="2 11">Belongs to the MIP/aquaporin (TC 1.A.8) family.</text>
</comment>
<keyword evidence="6 11" id="KW-0812">Transmembrane</keyword>
<sequence>MAKEALKTLQSMFGEMVASFVFGFAVYSAILGSSISQSSADKVIVGLTVGFSGIGVIYSFCDVTIAHFNPAITLAAILTSKIDVLQGLGYMLAQYIGFMLAVCALLVCSPVEYKETLDTIRPGPTDFGATSLNVFFAEFFLTAIFVHIVFATAVNPYKPKVDTEGKFVDPDEKEPVDRRITAPLCIGLTLGFLAFMGLASSGGAFNPGLTFAPMAMSNTWSHFWIYLGGQYLGGLTGGLLQVLVLYKLSSD</sequence>
<reference evidence="13 14" key="1">
    <citation type="journal article" date="2010" name="Nat. Commun.">
        <title>The complete sequence of the smallest known nuclear genome from the microsporidian Encephalitozoon intestinalis.</title>
        <authorList>
            <person name="Corradi N."/>
            <person name="Pombert J.-F."/>
            <person name="Farinelli L."/>
            <person name="Didier E.S."/>
            <person name="Keeling P.J."/>
        </authorList>
    </citation>
    <scope>NUCLEOTIDE SEQUENCE [LARGE SCALE GENOMIC DNA]</scope>
    <source>
        <strain evidence="13 14">ATCC 50506</strain>
    </source>
</reference>
<dbReference type="GO" id="GO:0005886">
    <property type="term" value="C:plasma membrane"/>
    <property type="evidence" value="ECO:0007669"/>
    <property type="project" value="UniProtKB-SubCell"/>
</dbReference>
<dbReference type="PRINTS" id="PR00783">
    <property type="entry name" value="MINTRINSICP"/>
</dbReference>
<dbReference type="Gene3D" id="1.20.1080.10">
    <property type="entry name" value="Glycerol uptake facilitator protein"/>
    <property type="match status" value="1"/>
</dbReference>
<dbReference type="PANTHER" id="PTHR19139">
    <property type="entry name" value="AQUAPORIN TRANSPORTER"/>
    <property type="match status" value="1"/>
</dbReference>
<comment type="function">
    <text evidence="10">Water channel required to facilitate the transport of water across membranes. Involved in osmotolerance.</text>
</comment>
<comment type="subcellular location">
    <subcellularLocation>
        <location evidence="1">Cell membrane</location>
        <topology evidence="1">Multi-pass membrane protein</topology>
    </subcellularLocation>
</comment>
<keyword evidence="4 11" id="KW-0813">Transport</keyword>
<dbReference type="Pfam" id="PF00230">
    <property type="entry name" value="MIP"/>
    <property type="match status" value="1"/>
</dbReference>
<dbReference type="SUPFAM" id="SSF81338">
    <property type="entry name" value="Aquaporin-like"/>
    <property type="match status" value="1"/>
</dbReference>
<feature type="transmembrane region" description="Helical" evidence="12">
    <location>
        <begin position="12"/>
        <end position="31"/>
    </location>
</feature>
<dbReference type="InterPro" id="IPR034294">
    <property type="entry name" value="Aquaporin_transptr"/>
</dbReference>
<evidence type="ECO:0000313" key="14">
    <source>
        <dbReference type="Proteomes" id="UP000002313"/>
    </source>
</evidence>
<dbReference type="InterPro" id="IPR023271">
    <property type="entry name" value="Aquaporin-like"/>
</dbReference>
<dbReference type="PROSITE" id="PS00221">
    <property type="entry name" value="MIP"/>
    <property type="match status" value="1"/>
</dbReference>
<dbReference type="PANTHER" id="PTHR19139:SF199">
    <property type="entry name" value="MIP17260P"/>
    <property type="match status" value="1"/>
</dbReference>
<dbReference type="EMBL" id="CP001948">
    <property type="protein sequence ID" value="ADM11832.1"/>
    <property type="molecule type" value="Genomic_DNA"/>
</dbReference>
<evidence type="ECO:0000256" key="8">
    <source>
        <dbReference type="ARBA" id="ARBA00022989"/>
    </source>
</evidence>
<dbReference type="OrthoDB" id="3222at2759"/>
<name>E0S7Z7_ENCIT</name>
<keyword evidence="9 12" id="KW-0472">Membrane</keyword>
<organism evidence="13 14">
    <name type="scientific">Encephalitozoon intestinalis (strain ATCC 50506)</name>
    <name type="common">Microsporidian parasite</name>
    <name type="synonym">Septata intestinalis</name>
    <dbReference type="NCBI Taxonomy" id="876142"/>
    <lineage>
        <taxon>Eukaryota</taxon>
        <taxon>Fungi</taxon>
        <taxon>Fungi incertae sedis</taxon>
        <taxon>Microsporidia</taxon>
        <taxon>Unikaryonidae</taxon>
        <taxon>Encephalitozoon</taxon>
    </lineage>
</organism>
<evidence type="ECO:0000256" key="12">
    <source>
        <dbReference type="SAM" id="Phobius"/>
    </source>
</evidence>
<dbReference type="Proteomes" id="UP000002313">
    <property type="component" value="Chromosome VII"/>
</dbReference>
<dbReference type="GeneID" id="9698010"/>
<evidence type="ECO:0000256" key="2">
    <source>
        <dbReference type="ARBA" id="ARBA00006175"/>
    </source>
</evidence>
<evidence type="ECO:0000256" key="4">
    <source>
        <dbReference type="ARBA" id="ARBA00022448"/>
    </source>
</evidence>
<evidence type="ECO:0000256" key="1">
    <source>
        <dbReference type="ARBA" id="ARBA00004651"/>
    </source>
</evidence>
<dbReference type="RefSeq" id="XP_003073192.1">
    <property type="nucleotide sequence ID" value="XM_003073146.1"/>
</dbReference>
<dbReference type="VEuPathDB" id="MicrosporidiaDB:Eint_070680"/>
<proteinExistence type="inferred from homology"/>
<feature type="transmembrane region" description="Helical" evidence="12">
    <location>
        <begin position="87"/>
        <end position="107"/>
    </location>
</feature>
<keyword evidence="8 12" id="KW-1133">Transmembrane helix</keyword>
<evidence type="ECO:0000256" key="3">
    <source>
        <dbReference type="ARBA" id="ARBA00021615"/>
    </source>
</evidence>
<evidence type="ECO:0000313" key="13">
    <source>
        <dbReference type="EMBL" id="ADM11832.1"/>
    </source>
</evidence>
<feature type="transmembrane region" description="Helical" evidence="12">
    <location>
        <begin position="43"/>
        <end position="66"/>
    </location>
</feature>
<evidence type="ECO:0000256" key="11">
    <source>
        <dbReference type="RuleBase" id="RU000477"/>
    </source>
</evidence>
<dbReference type="InterPro" id="IPR022357">
    <property type="entry name" value="MIP_CS"/>
</dbReference>
<evidence type="ECO:0000256" key="10">
    <source>
        <dbReference type="ARBA" id="ARBA00024994"/>
    </source>
</evidence>
<dbReference type="KEGG" id="ein:Eint_070680"/>
<evidence type="ECO:0000256" key="5">
    <source>
        <dbReference type="ARBA" id="ARBA00022475"/>
    </source>
</evidence>
<evidence type="ECO:0000256" key="9">
    <source>
        <dbReference type="ARBA" id="ARBA00023136"/>
    </source>
</evidence>
<evidence type="ECO:0000256" key="6">
    <source>
        <dbReference type="ARBA" id="ARBA00022692"/>
    </source>
</evidence>
<reference evidence="13 14" key="2">
    <citation type="journal article" date="2012" name="Proc. Natl. Acad. Sci. U.S.A.">
        <title>Gain and loss of multiple functionally related, horizontally transferred genes in the reduced genomes of two microsporidian parasites.</title>
        <authorList>
            <person name="Pombert J.-F."/>
            <person name="Selman M."/>
            <person name="Burki F."/>
            <person name="Bardell F.T."/>
            <person name="Farinelli L."/>
            <person name="Solter L.F."/>
            <person name="Whitman D.W."/>
            <person name="Weiss L.M."/>
            <person name="Corradi N."/>
            <person name="Keeling P.J."/>
        </authorList>
    </citation>
    <scope>NUCLEOTIDE SEQUENCE [LARGE SCALE GENOMIC DNA]</scope>
    <source>
        <strain evidence="13 14">ATCC 50506</strain>
    </source>
</reference>
<evidence type="ECO:0000256" key="7">
    <source>
        <dbReference type="ARBA" id="ARBA00022737"/>
    </source>
</evidence>
<keyword evidence="7" id="KW-0677">Repeat</keyword>
<dbReference type="HOGENOM" id="CLU_020019_3_4_1"/>
<feature type="transmembrane region" description="Helical" evidence="12">
    <location>
        <begin position="223"/>
        <end position="246"/>
    </location>
</feature>
<feature type="transmembrane region" description="Helical" evidence="12">
    <location>
        <begin position="127"/>
        <end position="150"/>
    </location>
</feature>
<dbReference type="GO" id="GO:0015250">
    <property type="term" value="F:water channel activity"/>
    <property type="evidence" value="ECO:0007669"/>
    <property type="project" value="TreeGrafter"/>
</dbReference>